<proteinExistence type="predicted"/>
<name>A0ABS1C4C0_9BACT</name>
<evidence type="ECO:0000313" key="2">
    <source>
        <dbReference type="Proteomes" id="UP000644147"/>
    </source>
</evidence>
<accession>A0ABS1C4C0</accession>
<keyword evidence="2" id="KW-1185">Reference proteome</keyword>
<dbReference type="EMBL" id="JAEHFX010000008">
    <property type="protein sequence ID" value="MBK0404236.1"/>
    <property type="molecule type" value="Genomic_DNA"/>
</dbReference>
<dbReference type="Pfam" id="PF14081">
    <property type="entry name" value="DUF4262"/>
    <property type="match status" value="1"/>
</dbReference>
<dbReference type="InterPro" id="IPR025358">
    <property type="entry name" value="DUF4262"/>
</dbReference>
<protein>
    <submittedName>
        <fullName evidence="1">DUF4262 domain-containing protein</fullName>
    </submittedName>
</protein>
<comment type="caution">
    <text evidence="1">The sequence shown here is derived from an EMBL/GenBank/DDBJ whole genome shotgun (WGS) entry which is preliminary data.</text>
</comment>
<gene>
    <name evidence="1" type="ORF">I5M27_14665</name>
</gene>
<reference evidence="1 2" key="1">
    <citation type="submission" date="2020-12" db="EMBL/GenBank/DDBJ databases">
        <title>Bacterial novel species Adhaeribacter sp. BT258 isolated from soil.</title>
        <authorList>
            <person name="Jung H.-Y."/>
        </authorList>
    </citation>
    <scope>NUCLEOTIDE SEQUENCE [LARGE SCALE GENOMIC DNA]</scope>
    <source>
        <strain evidence="1 2">BT258</strain>
    </source>
</reference>
<dbReference type="RefSeq" id="WP_200507080.1">
    <property type="nucleotide sequence ID" value="NZ_JAEHFX010000008.1"/>
</dbReference>
<organism evidence="1 2">
    <name type="scientific">Adhaeribacter terrigena</name>
    <dbReference type="NCBI Taxonomy" id="2793070"/>
    <lineage>
        <taxon>Bacteria</taxon>
        <taxon>Pseudomonadati</taxon>
        <taxon>Bacteroidota</taxon>
        <taxon>Cytophagia</taxon>
        <taxon>Cytophagales</taxon>
        <taxon>Hymenobacteraceae</taxon>
        <taxon>Adhaeribacter</taxon>
    </lineage>
</organism>
<sequence length="249" mass="29233">MRKKQPYNEATQSIINADLENNGCHIVVVEADDYLPAFAYTIGLFQTYGHPEVICFGLAPEVLKTLLQDAKKLIKQGKKLIPGYLFPEFLKGYKAQFLRVNPEYYANYFNLAQHFYNSRSFPALQLVWPDKQQKFPWEAGFNADLKFNQPLLDRNTDFKFLEERDVRTFTTKQVLEGQLISYVYHNEQGDWQFMSDSKPNAKDARIVCLEDITRLDPSVNDIYFLPFGWYAWRNSREEKWVTEKLPEEA</sequence>
<evidence type="ECO:0000313" key="1">
    <source>
        <dbReference type="EMBL" id="MBK0404236.1"/>
    </source>
</evidence>
<dbReference type="Proteomes" id="UP000644147">
    <property type="component" value="Unassembled WGS sequence"/>
</dbReference>